<name>A0A6M0H053_9CLOT</name>
<evidence type="ECO:0000313" key="3">
    <source>
        <dbReference type="Proteomes" id="UP000481872"/>
    </source>
</evidence>
<accession>A0A6M0H053</accession>
<organism evidence="2 3">
    <name type="scientific">Clostridium senegalense</name>
    <dbReference type="NCBI Taxonomy" id="1465809"/>
    <lineage>
        <taxon>Bacteria</taxon>
        <taxon>Bacillati</taxon>
        <taxon>Bacillota</taxon>
        <taxon>Clostridia</taxon>
        <taxon>Eubacteriales</taxon>
        <taxon>Clostridiaceae</taxon>
        <taxon>Clostridium</taxon>
    </lineage>
</organism>
<dbReference type="AlphaFoldDB" id="A0A6M0H053"/>
<protein>
    <submittedName>
        <fullName evidence="2">Cyclic lactone autoinducer peptide</fullName>
    </submittedName>
</protein>
<gene>
    <name evidence="2" type="ORF">G3M99_04890</name>
</gene>
<dbReference type="RefSeq" id="WP_010295521.1">
    <property type="nucleotide sequence ID" value="NZ_CABKRL010000003.1"/>
</dbReference>
<feature type="signal peptide" evidence="1">
    <location>
        <begin position="1"/>
        <end position="26"/>
    </location>
</feature>
<dbReference type="EMBL" id="JAAGPU010000006">
    <property type="protein sequence ID" value="NEU04206.1"/>
    <property type="molecule type" value="Genomic_DNA"/>
</dbReference>
<dbReference type="Proteomes" id="UP000481872">
    <property type="component" value="Unassembled WGS sequence"/>
</dbReference>
<keyword evidence="3" id="KW-1185">Reference proteome</keyword>
<keyword evidence="1" id="KW-0732">Signal</keyword>
<evidence type="ECO:0000256" key="1">
    <source>
        <dbReference type="SAM" id="SignalP"/>
    </source>
</evidence>
<evidence type="ECO:0000313" key="2">
    <source>
        <dbReference type="EMBL" id="NEU04206.1"/>
    </source>
</evidence>
<proteinExistence type="predicted"/>
<dbReference type="NCBIfam" id="TIGR04223">
    <property type="entry name" value="quorum_AgrD"/>
    <property type="match status" value="1"/>
</dbReference>
<sequence>MRKSRNKILMLVATAMTVVASTVASAACYWAFYQPEEPKSLRDE</sequence>
<feature type="chain" id="PRO_5026717743" evidence="1">
    <location>
        <begin position="27"/>
        <end position="44"/>
    </location>
</feature>
<dbReference type="PROSITE" id="PS51257">
    <property type="entry name" value="PROKAR_LIPOPROTEIN"/>
    <property type="match status" value="1"/>
</dbReference>
<dbReference type="InterPro" id="IPR009229">
    <property type="entry name" value="AgrD"/>
</dbReference>
<comment type="caution">
    <text evidence="2">The sequence shown here is derived from an EMBL/GenBank/DDBJ whole genome shotgun (WGS) entry which is preliminary data.</text>
</comment>
<reference evidence="2 3" key="1">
    <citation type="submission" date="2020-02" db="EMBL/GenBank/DDBJ databases">
        <title>Genome assembly of a novel Clostridium senegalense strain.</title>
        <authorList>
            <person name="Gupta T.B."/>
            <person name="Jauregui R."/>
            <person name="Maclean P."/>
            <person name="Nawarathana A."/>
            <person name="Brightwell G."/>
        </authorList>
    </citation>
    <scope>NUCLEOTIDE SEQUENCE [LARGE SCALE GENOMIC DNA]</scope>
    <source>
        <strain evidence="2 3">AGRFS4</strain>
    </source>
</reference>